<dbReference type="Proteomes" id="UP000887579">
    <property type="component" value="Unplaced"/>
</dbReference>
<name>A0AC34G9V0_9BILA</name>
<protein>
    <submittedName>
        <fullName evidence="2">DNA topoisomerase</fullName>
    </submittedName>
</protein>
<reference evidence="2" key="1">
    <citation type="submission" date="2022-11" db="UniProtKB">
        <authorList>
            <consortium name="WormBaseParasite"/>
        </authorList>
    </citation>
    <scope>IDENTIFICATION</scope>
</reference>
<evidence type="ECO:0000313" key="2">
    <source>
        <dbReference type="WBParaSite" id="ES5_v2.g26465.t1"/>
    </source>
</evidence>
<accession>A0AC34G9V0</accession>
<proteinExistence type="predicted"/>
<organism evidence="1 2">
    <name type="scientific">Panagrolaimus sp. ES5</name>
    <dbReference type="NCBI Taxonomy" id="591445"/>
    <lineage>
        <taxon>Eukaryota</taxon>
        <taxon>Metazoa</taxon>
        <taxon>Ecdysozoa</taxon>
        <taxon>Nematoda</taxon>
        <taxon>Chromadorea</taxon>
        <taxon>Rhabditida</taxon>
        <taxon>Tylenchina</taxon>
        <taxon>Panagrolaimomorpha</taxon>
        <taxon>Panagrolaimoidea</taxon>
        <taxon>Panagrolaimidae</taxon>
        <taxon>Panagrolaimus</taxon>
    </lineage>
</organism>
<dbReference type="WBParaSite" id="ES5_v2.g26465.t1">
    <property type="protein sequence ID" value="ES5_v2.g26465.t1"/>
    <property type="gene ID" value="ES5_v2.g26465"/>
</dbReference>
<evidence type="ECO:0000313" key="1">
    <source>
        <dbReference type="Proteomes" id="UP000887579"/>
    </source>
</evidence>
<sequence length="375" mass="43408">TYEECEILEMPVQEHFSQAPPDGLYSMEYFQLLSEHLQIDPVAAVSDAESLYLQNLLSYPRTSSTKFPADLDVYQLFNQIQDNLIEIFGSFAVTPEDIIPNIQETLERGKAIGNHVPIIPTGKAPPQELKNTRKGKVYQFICYYFMASFMKPYEYVKETVTFSIGGKYKFYYSFYKTINEGFTKALPCMKVQTIEEEIFSKHFIPGKKFHCSTNFIPVPHPRYFSESMLIKKMEEYNIGTDGSVPEHLKNLRESSYAVVVNTATIIDEYRRIRQYLPTALGIKLIEAYERSIPELIDPAFRGRFIQEINDIAAGNADFNKVFDKYLNLILKHYKLFSDNFNGDKMLGDFEKFFKLKPPPPEELNNDPKLKVLLEK</sequence>